<dbReference type="InterPro" id="IPR011782">
    <property type="entry name" value="Pept_S1C_Do"/>
</dbReference>
<dbReference type="InterPro" id="IPR009003">
    <property type="entry name" value="Peptidase_S1_PA"/>
</dbReference>
<dbReference type="InterPro" id="IPR036034">
    <property type="entry name" value="PDZ_sf"/>
</dbReference>
<dbReference type="SUPFAM" id="SSF50156">
    <property type="entry name" value="PDZ domain-like"/>
    <property type="match status" value="2"/>
</dbReference>
<feature type="signal peptide" evidence="16">
    <location>
        <begin position="1"/>
        <end position="34"/>
    </location>
</feature>
<dbReference type="SMART" id="SM00228">
    <property type="entry name" value="PDZ"/>
    <property type="match status" value="2"/>
</dbReference>
<feature type="binding site" evidence="15">
    <location>
        <begin position="253"/>
        <end position="255"/>
    </location>
    <ligand>
        <name>substrate</name>
    </ligand>
</feature>
<dbReference type="EMBL" id="WPHG01000008">
    <property type="protein sequence ID" value="MVA99901.1"/>
    <property type="molecule type" value="Genomic_DNA"/>
</dbReference>
<comment type="similarity">
    <text evidence="3">Belongs to the peptidase S1C family.</text>
</comment>
<dbReference type="InterPro" id="IPR001478">
    <property type="entry name" value="PDZ"/>
</dbReference>
<evidence type="ECO:0000256" key="9">
    <source>
        <dbReference type="ARBA" id="ARBA00022764"/>
    </source>
</evidence>
<dbReference type="AlphaFoldDB" id="A0A844QQ02"/>
<feature type="domain" description="PDZ" evidence="17">
    <location>
        <begin position="408"/>
        <end position="497"/>
    </location>
</feature>
<dbReference type="InterPro" id="IPR001940">
    <property type="entry name" value="Peptidase_S1C"/>
</dbReference>
<accession>A0A844QQ02</accession>
<feature type="chain" id="PRO_5039260584" description="Probable periplasmic serine endoprotease DegP-like" evidence="16">
    <location>
        <begin position="35"/>
        <end position="509"/>
    </location>
</feature>
<dbReference type="Gene3D" id="2.40.10.120">
    <property type="match status" value="1"/>
</dbReference>
<evidence type="ECO:0000256" key="15">
    <source>
        <dbReference type="PIRSR" id="PIRSR611782-2"/>
    </source>
</evidence>
<evidence type="ECO:0000256" key="3">
    <source>
        <dbReference type="ARBA" id="ARBA00010541"/>
    </source>
</evidence>
<sequence>MTSPQNTASRTSKRLLAAVASVAVASAVGFTAVASGTQPVLAEAVRVEAPAAPGFADIVERVSPAVVSVRVKAKLQPANDRGPGSLFGGQGFDDLPDGHPLKRFFREFRGDRFFGPGPRGGRPEGRGRARPVSQGSGFFISEDGYLVTNNHVVDGGSEFTVMMDDGSEIDATLIGTDPRTDLAVLKVAEERKFTYVAFADDAKVRVGDWVVAVGNPFGLGGTVTAGIVSARGRDIGAGPYDDFIQIDAAVNRGNSGGPAFNLNGEVVGINTAIFSPSGGNVGIAFAIPASIAKEVVEELIEDGTVERGWLGVQIQPVTDDIAESLGLAENKGALVTEPQSDGPAFAAGIKPGDVIVDVDGKDVASPRELARLIGGMTPDTKTEITVWRNGETQKIVVELTEMPGVEKQAALENDPQSEGDLLENFGLTVTAADSGDGVVVTAVEPGSAAADRGIRSGDVVVAVNSVAVDSAGAVEKAVAEASRAGRKAVLFQIQRDDTNRFVALPVARG</sequence>
<keyword evidence="6" id="KW-0645">Protease</keyword>
<evidence type="ECO:0000256" key="12">
    <source>
        <dbReference type="ARBA" id="ARBA00023016"/>
    </source>
</evidence>
<keyword evidence="19" id="KW-1185">Reference proteome</keyword>
<keyword evidence="10" id="KW-0378">Hydrolase</keyword>
<keyword evidence="7 16" id="KW-0732">Signal</keyword>
<protein>
    <recommendedName>
        <fullName evidence="5">Probable periplasmic serine endoprotease DegP-like</fullName>
        <ecNumber evidence="4">3.4.21.107</ecNumber>
    </recommendedName>
    <alternativeName>
        <fullName evidence="13">Protease Do</fullName>
    </alternativeName>
</protein>
<gene>
    <name evidence="18" type="ORF">GN330_21855</name>
</gene>
<feature type="binding site" evidence="15">
    <location>
        <position position="181"/>
    </location>
    <ligand>
        <name>substrate</name>
    </ligand>
</feature>
<evidence type="ECO:0000256" key="14">
    <source>
        <dbReference type="PIRSR" id="PIRSR611782-1"/>
    </source>
</evidence>
<feature type="active site" description="Charge relay system" evidence="14">
    <location>
        <position position="151"/>
    </location>
</feature>
<evidence type="ECO:0000256" key="13">
    <source>
        <dbReference type="ARBA" id="ARBA00032850"/>
    </source>
</evidence>
<dbReference type="GO" id="GO:0042597">
    <property type="term" value="C:periplasmic space"/>
    <property type="evidence" value="ECO:0007669"/>
    <property type="project" value="UniProtKB-SubCell"/>
</dbReference>
<dbReference type="CDD" id="cd10839">
    <property type="entry name" value="cpPDZ1_DegP-like"/>
    <property type="match status" value="1"/>
</dbReference>
<dbReference type="Proteomes" id="UP000463224">
    <property type="component" value="Unassembled WGS sequence"/>
</dbReference>
<feature type="active site" description="Charge relay system" evidence="14">
    <location>
        <position position="255"/>
    </location>
</feature>
<dbReference type="PRINTS" id="PR00834">
    <property type="entry name" value="PROTEASES2C"/>
</dbReference>
<evidence type="ECO:0000256" key="6">
    <source>
        <dbReference type="ARBA" id="ARBA00022670"/>
    </source>
</evidence>
<comment type="subcellular location">
    <subcellularLocation>
        <location evidence="2">Periplasm</location>
    </subcellularLocation>
</comment>
<evidence type="ECO:0000259" key="17">
    <source>
        <dbReference type="PROSITE" id="PS50106"/>
    </source>
</evidence>
<dbReference type="GO" id="GO:0006508">
    <property type="term" value="P:proteolysis"/>
    <property type="evidence" value="ECO:0007669"/>
    <property type="project" value="UniProtKB-KW"/>
</dbReference>
<comment type="catalytic activity">
    <reaction evidence="1">
        <text>Acts on substrates that are at least partially unfolded. The cleavage site P1 residue is normally between a pair of hydrophobic residues, such as Val-|-Val.</text>
        <dbReference type="EC" id="3.4.21.107"/>
    </reaction>
</comment>
<evidence type="ECO:0000256" key="7">
    <source>
        <dbReference type="ARBA" id="ARBA00022729"/>
    </source>
</evidence>
<evidence type="ECO:0000256" key="4">
    <source>
        <dbReference type="ARBA" id="ARBA00013035"/>
    </source>
</evidence>
<reference evidence="18 19" key="1">
    <citation type="submission" date="2019-12" db="EMBL/GenBank/DDBJ databases">
        <title>Nitratireductor arenosus sp. nov., Isolated from sea sand, Jeju island, South Korea.</title>
        <authorList>
            <person name="Kim W."/>
        </authorList>
    </citation>
    <scope>NUCLEOTIDE SEQUENCE [LARGE SCALE GENOMIC DNA]</scope>
    <source>
        <strain evidence="18 19">CAU 1489</strain>
    </source>
</reference>
<dbReference type="Pfam" id="PF13180">
    <property type="entry name" value="PDZ_2"/>
    <property type="match status" value="2"/>
</dbReference>
<dbReference type="Pfam" id="PF13365">
    <property type="entry name" value="Trypsin_2"/>
    <property type="match status" value="1"/>
</dbReference>
<evidence type="ECO:0000256" key="11">
    <source>
        <dbReference type="ARBA" id="ARBA00022825"/>
    </source>
</evidence>
<comment type="caution">
    <text evidence="18">The sequence shown here is derived from an EMBL/GenBank/DDBJ whole genome shotgun (WGS) entry which is preliminary data.</text>
</comment>
<dbReference type="NCBIfam" id="TIGR02037">
    <property type="entry name" value="degP_htrA_DO"/>
    <property type="match status" value="1"/>
</dbReference>
<proteinExistence type="inferred from homology"/>
<evidence type="ECO:0000256" key="2">
    <source>
        <dbReference type="ARBA" id="ARBA00004418"/>
    </source>
</evidence>
<dbReference type="GO" id="GO:0004252">
    <property type="term" value="F:serine-type endopeptidase activity"/>
    <property type="evidence" value="ECO:0007669"/>
    <property type="project" value="InterPro"/>
</dbReference>
<evidence type="ECO:0000256" key="5">
    <source>
        <dbReference type="ARBA" id="ARBA00013958"/>
    </source>
</evidence>
<keyword evidence="12" id="KW-0346">Stress response</keyword>
<dbReference type="PANTHER" id="PTHR22939">
    <property type="entry name" value="SERINE PROTEASE FAMILY S1C HTRA-RELATED"/>
    <property type="match status" value="1"/>
</dbReference>
<evidence type="ECO:0000256" key="8">
    <source>
        <dbReference type="ARBA" id="ARBA00022737"/>
    </source>
</evidence>
<dbReference type="EC" id="3.4.21.107" evidence="4"/>
<organism evidence="18 19">
    <name type="scientific">Nitratireductor arenosus</name>
    <dbReference type="NCBI Taxonomy" id="2682096"/>
    <lineage>
        <taxon>Bacteria</taxon>
        <taxon>Pseudomonadati</taxon>
        <taxon>Pseudomonadota</taxon>
        <taxon>Alphaproteobacteria</taxon>
        <taxon>Hyphomicrobiales</taxon>
        <taxon>Phyllobacteriaceae</taxon>
        <taxon>Nitratireductor</taxon>
    </lineage>
</organism>
<feature type="domain" description="PDZ" evidence="17">
    <location>
        <begin position="299"/>
        <end position="363"/>
    </location>
</feature>
<dbReference type="PROSITE" id="PS50106">
    <property type="entry name" value="PDZ"/>
    <property type="match status" value="2"/>
</dbReference>
<feature type="binding site" evidence="15">
    <location>
        <position position="151"/>
    </location>
    <ligand>
        <name>substrate</name>
    </ligand>
</feature>
<evidence type="ECO:0000256" key="10">
    <source>
        <dbReference type="ARBA" id="ARBA00022801"/>
    </source>
</evidence>
<keyword evidence="8" id="KW-0677">Repeat</keyword>
<dbReference type="SUPFAM" id="SSF50494">
    <property type="entry name" value="Trypsin-like serine proteases"/>
    <property type="match status" value="1"/>
</dbReference>
<dbReference type="RefSeq" id="WP_156715575.1">
    <property type="nucleotide sequence ID" value="NZ_WPHG01000008.1"/>
</dbReference>
<feature type="active site" description="Charge relay system" evidence="14">
    <location>
        <position position="181"/>
    </location>
</feature>
<keyword evidence="11" id="KW-0720">Serine protease</keyword>
<evidence type="ECO:0000256" key="16">
    <source>
        <dbReference type="SAM" id="SignalP"/>
    </source>
</evidence>
<evidence type="ECO:0000313" key="18">
    <source>
        <dbReference type="EMBL" id="MVA99901.1"/>
    </source>
</evidence>
<dbReference type="FunFam" id="2.40.10.120:FF:000007">
    <property type="entry name" value="Periplasmic serine endoprotease DegP-like"/>
    <property type="match status" value="1"/>
</dbReference>
<name>A0A844QQ02_9HYPH</name>
<dbReference type="Gene3D" id="2.30.42.10">
    <property type="match status" value="2"/>
</dbReference>
<keyword evidence="9" id="KW-0574">Periplasm</keyword>
<evidence type="ECO:0000313" key="19">
    <source>
        <dbReference type="Proteomes" id="UP000463224"/>
    </source>
</evidence>
<evidence type="ECO:0000256" key="1">
    <source>
        <dbReference type="ARBA" id="ARBA00001772"/>
    </source>
</evidence>
<dbReference type="PANTHER" id="PTHR22939:SF130">
    <property type="entry name" value="PERIPLASMIC SERINE ENDOPROTEASE DEGP-LIKE-RELATED"/>
    <property type="match status" value="1"/>
</dbReference>